<sequence>MSRSFDVRATLRAARRYLVVPLLGAGIGLVAAQPVTHRMPATYEASASLVITASTVDATTKAKVADLALAQNLLPTVAQLAQSREVALFTATSLGLPPSAVAGHVKSSHQPGTQIVTIRATAASATDAAAIANAATQATVRQFALLQIGVGGNVATQILDEASPPAAPVSPNRRLNDALGALVGLLAGLGVGWLDGRVDNRLRRPAKLAGELGLPLLGIFPRLPGRYARHNARTLYTRRGVADSVAGTVAALAVLTSPLRSRRLLVTSVHDDDGKGLVSALLSLAMSEGQDRVTLIEGEPHRPGIGGHFPEAAECTLAKALADNRAVAPLPGSATLSVIAAARRKRTDPAPSNAQKIGSREIGGLVNAAADGGGIAIVHAPPVLAGADLAALTRYADGLLLVVRTGVTRRAEAQRAAMLIRQLDLPVVGIVAIDAAGQTRPERYQSLTLPTRQPAAVEVAAASAPAPMPAAAALPAVAAPAPIQPPLPAGQPVLAPAASAAQAETPAAHAAPRHALTNGTPEALPRTAPEVGISLATRHRRQETVDALSAPFAVLTESLELAALADEDTVHPAAAAKGSGGDQTASRGSHTNTGLDQPWQLSTGRSVPGSRYAETYQPREFA</sequence>
<dbReference type="Gene3D" id="3.40.50.300">
    <property type="entry name" value="P-loop containing nucleotide triphosphate hydrolases"/>
    <property type="match status" value="1"/>
</dbReference>
<dbReference type="GO" id="GO:0004713">
    <property type="term" value="F:protein tyrosine kinase activity"/>
    <property type="evidence" value="ECO:0007669"/>
    <property type="project" value="TreeGrafter"/>
</dbReference>
<evidence type="ECO:0000256" key="1">
    <source>
        <dbReference type="SAM" id="MobiDB-lite"/>
    </source>
</evidence>
<dbReference type="SUPFAM" id="SSF52540">
    <property type="entry name" value="P-loop containing nucleoside triphosphate hydrolases"/>
    <property type="match status" value="1"/>
</dbReference>
<dbReference type="Proteomes" id="UP000642748">
    <property type="component" value="Unassembled WGS sequence"/>
</dbReference>
<dbReference type="PANTHER" id="PTHR32309:SF31">
    <property type="entry name" value="CAPSULAR EXOPOLYSACCHARIDE FAMILY"/>
    <property type="match status" value="1"/>
</dbReference>
<comment type="caution">
    <text evidence="2">The sequence shown here is derived from an EMBL/GenBank/DDBJ whole genome shotgun (WGS) entry which is preliminary data.</text>
</comment>
<feature type="region of interest" description="Disordered" evidence="1">
    <location>
        <begin position="573"/>
        <end position="622"/>
    </location>
</feature>
<dbReference type="EMBL" id="BONZ01000042">
    <property type="protein sequence ID" value="GIH16320.1"/>
    <property type="molecule type" value="Genomic_DNA"/>
</dbReference>
<dbReference type="RefSeq" id="WP_203919914.1">
    <property type="nucleotide sequence ID" value="NZ_BONZ01000042.1"/>
</dbReference>
<keyword evidence="3" id="KW-1185">Reference proteome</keyword>
<proteinExistence type="predicted"/>
<evidence type="ECO:0008006" key="4">
    <source>
        <dbReference type="Google" id="ProtNLM"/>
    </source>
</evidence>
<protein>
    <recommendedName>
        <fullName evidence="4">Capsular polysaccharide biosynthesis protein</fullName>
    </recommendedName>
</protein>
<evidence type="ECO:0000313" key="3">
    <source>
        <dbReference type="Proteomes" id="UP000642748"/>
    </source>
</evidence>
<reference evidence="2" key="1">
    <citation type="submission" date="2021-01" db="EMBL/GenBank/DDBJ databases">
        <title>Whole genome shotgun sequence of Rugosimonospora africana NBRC 104875.</title>
        <authorList>
            <person name="Komaki H."/>
            <person name="Tamura T."/>
        </authorList>
    </citation>
    <scope>NUCLEOTIDE SEQUENCE</scope>
    <source>
        <strain evidence="2">NBRC 104875</strain>
    </source>
</reference>
<dbReference type="PANTHER" id="PTHR32309">
    <property type="entry name" value="TYROSINE-PROTEIN KINASE"/>
    <property type="match status" value="1"/>
</dbReference>
<accession>A0A8J3QRT5</accession>
<organism evidence="2 3">
    <name type="scientific">Rugosimonospora africana</name>
    <dbReference type="NCBI Taxonomy" id="556532"/>
    <lineage>
        <taxon>Bacteria</taxon>
        <taxon>Bacillati</taxon>
        <taxon>Actinomycetota</taxon>
        <taxon>Actinomycetes</taxon>
        <taxon>Micromonosporales</taxon>
        <taxon>Micromonosporaceae</taxon>
        <taxon>Rugosimonospora</taxon>
    </lineage>
</organism>
<dbReference type="AlphaFoldDB" id="A0A8J3QRT5"/>
<name>A0A8J3QRT5_9ACTN</name>
<gene>
    <name evidence="2" type="ORF">Raf01_44920</name>
</gene>
<evidence type="ECO:0000313" key="2">
    <source>
        <dbReference type="EMBL" id="GIH16320.1"/>
    </source>
</evidence>
<feature type="compositionally biased region" description="Polar residues" evidence="1">
    <location>
        <begin position="582"/>
        <end position="605"/>
    </location>
</feature>
<dbReference type="GO" id="GO:0005886">
    <property type="term" value="C:plasma membrane"/>
    <property type="evidence" value="ECO:0007669"/>
    <property type="project" value="TreeGrafter"/>
</dbReference>
<dbReference type="InterPro" id="IPR027417">
    <property type="entry name" value="P-loop_NTPase"/>
</dbReference>
<dbReference type="InterPro" id="IPR050445">
    <property type="entry name" value="Bact_polysacc_biosynth/exp"/>
</dbReference>